<evidence type="ECO:0000256" key="1">
    <source>
        <dbReference type="ARBA" id="ARBA00004123"/>
    </source>
</evidence>
<dbReference type="InterPro" id="IPR010997">
    <property type="entry name" value="HRDC-like_sf"/>
</dbReference>
<dbReference type="OrthoDB" id="1829at2759"/>
<evidence type="ECO:0000313" key="6">
    <source>
        <dbReference type="Proteomes" id="UP000218209"/>
    </source>
</evidence>
<evidence type="ECO:0000256" key="3">
    <source>
        <dbReference type="ARBA" id="ARBA00025724"/>
    </source>
</evidence>
<evidence type="ECO:0000259" key="4">
    <source>
        <dbReference type="SMART" id="SM00657"/>
    </source>
</evidence>
<name>A0A1X6P2B4_PORUM</name>
<gene>
    <name evidence="5" type="ORF">BU14_0260s0026</name>
</gene>
<reference evidence="5 6" key="1">
    <citation type="submission" date="2017-03" db="EMBL/GenBank/DDBJ databases">
        <title>WGS assembly of Porphyra umbilicalis.</title>
        <authorList>
            <person name="Brawley S.H."/>
            <person name="Blouin N.A."/>
            <person name="Ficko-Blean E."/>
            <person name="Wheeler G.L."/>
            <person name="Lohr M."/>
            <person name="Goodson H.V."/>
            <person name="Jenkins J.W."/>
            <person name="Blaby-Haas C.E."/>
            <person name="Helliwell K.E."/>
            <person name="Chan C."/>
            <person name="Marriage T."/>
            <person name="Bhattacharya D."/>
            <person name="Klein A.S."/>
            <person name="Badis Y."/>
            <person name="Brodie J."/>
            <person name="Cao Y."/>
            <person name="Collen J."/>
            <person name="Dittami S.M."/>
            <person name="Gachon C.M."/>
            <person name="Green B.R."/>
            <person name="Karpowicz S."/>
            <person name="Kim J.W."/>
            <person name="Kudahl U."/>
            <person name="Lin S."/>
            <person name="Michel G."/>
            <person name="Mittag M."/>
            <person name="Olson B.J."/>
            <person name="Pangilinan J."/>
            <person name="Peng Y."/>
            <person name="Qiu H."/>
            <person name="Shu S."/>
            <person name="Singer J.T."/>
            <person name="Smith A.G."/>
            <person name="Sprecher B.N."/>
            <person name="Wagner V."/>
            <person name="Wang W."/>
            <person name="Wang Z.-Y."/>
            <person name="Yan J."/>
            <person name="Yarish C."/>
            <person name="Zoeuner-Riek S."/>
            <person name="Zhuang Y."/>
            <person name="Zou Y."/>
            <person name="Lindquist E.A."/>
            <person name="Grimwood J."/>
            <person name="Barry K."/>
            <person name="Rokhsar D.S."/>
            <person name="Schmutz J."/>
            <person name="Stiller J.W."/>
            <person name="Grossman A.R."/>
            <person name="Prochnik S.E."/>
        </authorList>
    </citation>
    <scope>NUCLEOTIDE SEQUENCE [LARGE SCALE GENOMIC DNA]</scope>
    <source>
        <strain evidence="5">4086291</strain>
    </source>
</reference>
<evidence type="ECO:0000313" key="5">
    <source>
        <dbReference type="EMBL" id="OSX74957.1"/>
    </source>
</evidence>
<proteinExistence type="inferred from homology"/>
<dbReference type="InterPro" id="IPR038324">
    <property type="entry name" value="Rpb4/RPC9_sf"/>
</dbReference>
<dbReference type="GO" id="GO:0006352">
    <property type="term" value="P:DNA-templated transcription initiation"/>
    <property type="evidence" value="ECO:0007669"/>
    <property type="project" value="InterPro"/>
</dbReference>
<dbReference type="GO" id="GO:0030880">
    <property type="term" value="C:RNA polymerase complex"/>
    <property type="evidence" value="ECO:0007669"/>
    <property type="project" value="InterPro"/>
</dbReference>
<protein>
    <recommendedName>
        <fullName evidence="4">RNA polymerase Rpb4/RPC9 core domain-containing protein</fullName>
    </recommendedName>
</protein>
<dbReference type="InterPro" id="IPR006590">
    <property type="entry name" value="RNA_pol_Rpb4/RPC9_core"/>
</dbReference>
<dbReference type="EMBL" id="KV918923">
    <property type="protein sequence ID" value="OSX74957.1"/>
    <property type="molecule type" value="Genomic_DNA"/>
</dbReference>
<organism evidence="5 6">
    <name type="scientific">Porphyra umbilicalis</name>
    <name type="common">Purple laver</name>
    <name type="synonym">Red alga</name>
    <dbReference type="NCBI Taxonomy" id="2786"/>
    <lineage>
        <taxon>Eukaryota</taxon>
        <taxon>Rhodophyta</taxon>
        <taxon>Bangiophyceae</taxon>
        <taxon>Bangiales</taxon>
        <taxon>Bangiaceae</taxon>
        <taxon>Porphyra</taxon>
    </lineage>
</organism>
<keyword evidence="2" id="KW-0539">Nucleus</keyword>
<dbReference type="AlphaFoldDB" id="A0A1X6P2B4"/>
<dbReference type="InterPro" id="IPR005574">
    <property type="entry name" value="Rpb4/RPC9"/>
</dbReference>
<keyword evidence="6" id="KW-1185">Reference proteome</keyword>
<sequence>MAQANGTGNVPSSLPGAVAASAAASATAAARDEDAAQLRLGVMEGEEVLMISEAAALLAKREADHAKLGHTYSLDVVNGLFRPAATYCARFDRIQNKTAVLAVRDTFDGRGAELGLHPFEVAQLVNLMPADAEEAKAIIPSLREEGKIDNDVLNGLLMELTTFAK</sequence>
<dbReference type="Gene3D" id="1.20.1250.40">
    <property type="match status" value="1"/>
</dbReference>
<dbReference type="GO" id="GO:0005634">
    <property type="term" value="C:nucleus"/>
    <property type="evidence" value="ECO:0007669"/>
    <property type="project" value="UniProtKB-SubCell"/>
</dbReference>
<dbReference type="SMART" id="SM00657">
    <property type="entry name" value="RPOL4c"/>
    <property type="match status" value="1"/>
</dbReference>
<comment type="similarity">
    <text evidence="3">Belongs to the eukaryotic RPB4 RNA polymerase subunit family.</text>
</comment>
<accession>A0A1X6P2B4</accession>
<dbReference type="Proteomes" id="UP000218209">
    <property type="component" value="Unassembled WGS sequence"/>
</dbReference>
<dbReference type="GO" id="GO:0000166">
    <property type="term" value="F:nucleotide binding"/>
    <property type="evidence" value="ECO:0007669"/>
    <property type="project" value="InterPro"/>
</dbReference>
<dbReference type="SUPFAM" id="SSF47819">
    <property type="entry name" value="HRDC-like"/>
    <property type="match status" value="1"/>
</dbReference>
<comment type="subcellular location">
    <subcellularLocation>
        <location evidence="1">Nucleus</location>
    </subcellularLocation>
</comment>
<dbReference type="Pfam" id="PF03874">
    <property type="entry name" value="RNA_pol_Rpb4"/>
    <property type="match status" value="1"/>
</dbReference>
<dbReference type="PANTHER" id="PTHR21297">
    <property type="entry name" value="DNA-DIRECTED RNA POLYMERASE II"/>
    <property type="match status" value="1"/>
</dbReference>
<evidence type="ECO:0000256" key="2">
    <source>
        <dbReference type="ARBA" id="ARBA00023242"/>
    </source>
</evidence>
<dbReference type="InterPro" id="IPR045222">
    <property type="entry name" value="Rpb4-like"/>
</dbReference>
<feature type="domain" description="RNA polymerase Rpb4/RPC9 core" evidence="4">
    <location>
        <begin position="41"/>
        <end position="164"/>
    </location>
</feature>